<accession>A0ABP1QI56</accession>
<dbReference type="SUPFAM" id="SSF56112">
    <property type="entry name" value="Protein kinase-like (PK-like)"/>
    <property type="match status" value="1"/>
</dbReference>
<evidence type="ECO:0000256" key="2">
    <source>
        <dbReference type="ARBA" id="ARBA00022840"/>
    </source>
</evidence>
<proteinExistence type="predicted"/>
<dbReference type="PROSITE" id="PS00108">
    <property type="entry name" value="PROTEIN_KINASE_ST"/>
    <property type="match status" value="1"/>
</dbReference>
<dbReference type="PROSITE" id="PS00107">
    <property type="entry name" value="PROTEIN_KINASE_ATP"/>
    <property type="match status" value="1"/>
</dbReference>
<keyword evidence="1 3" id="KW-0547">Nucleotide-binding</keyword>
<dbReference type="Proteomes" id="UP001642540">
    <property type="component" value="Unassembled WGS sequence"/>
</dbReference>
<dbReference type="Gene3D" id="1.10.510.10">
    <property type="entry name" value="Transferase(Phosphotransferase) domain 1"/>
    <property type="match status" value="1"/>
</dbReference>
<comment type="caution">
    <text evidence="6">The sequence shown here is derived from an EMBL/GenBank/DDBJ whole genome shotgun (WGS) entry which is preliminary data.</text>
</comment>
<dbReference type="PANTHER" id="PTHR24346">
    <property type="entry name" value="MAP/MICROTUBULE AFFINITY-REGULATING KINASE"/>
    <property type="match status" value="1"/>
</dbReference>
<protein>
    <recommendedName>
        <fullName evidence="5">Protein kinase domain-containing protein</fullName>
    </recommendedName>
</protein>
<dbReference type="SMART" id="SM00220">
    <property type="entry name" value="S_TKc"/>
    <property type="match status" value="1"/>
</dbReference>
<dbReference type="PROSITE" id="PS50011">
    <property type="entry name" value="PROTEIN_KINASE_DOM"/>
    <property type="match status" value="1"/>
</dbReference>
<dbReference type="EMBL" id="CAXLJM020000034">
    <property type="protein sequence ID" value="CAL8103041.1"/>
    <property type="molecule type" value="Genomic_DNA"/>
</dbReference>
<dbReference type="Pfam" id="PF00069">
    <property type="entry name" value="Pkinase"/>
    <property type="match status" value="1"/>
</dbReference>
<feature type="compositionally biased region" description="Low complexity" evidence="4">
    <location>
        <begin position="65"/>
        <end position="74"/>
    </location>
</feature>
<keyword evidence="7" id="KW-1185">Reference proteome</keyword>
<feature type="compositionally biased region" description="Low complexity" evidence="4">
    <location>
        <begin position="128"/>
        <end position="146"/>
    </location>
</feature>
<evidence type="ECO:0000256" key="4">
    <source>
        <dbReference type="SAM" id="MobiDB-lite"/>
    </source>
</evidence>
<keyword evidence="2 3" id="KW-0067">ATP-binding</keyword>
<feature type="compositionally biased region" description="Basic and acidic residues" evidence="4">
    <location>
        <begin position="30"/>
        <end position="40"/>
    </location>
</feature>
<dbReference type="InterPro" id="IPR008271">
    <property type="entry name" value="Ser/Thr_kinase_AS"/>
</dbReference>
<feature type="compositionally biased region" description="Polar residues" evidence="4">
    <location>
        <begin position="152"/>
        <end position="170"/>
    </location>
</feature>
<feature type="compositionally biased region" description="Polar residues" evidence="4">
    <location>
        <begin position="83"/>
        <end position="94"/>
    </location>
</feature>
<evidence type="ECO:0000256" key="1">
    <source>
        <dbReference type="ARBA" id="ARBA00022741"/>
    </source>
</evidence>
<evidence type="ECO:0000259" key="5">
    <source>
        <dbReference type="PROSITE" id="PS50011"/>
    </source>
</evidence>
<dbReference type="InterPro" id="IPR017441">
    <property type="entry name" value="Protein_kinase_ATP_BS"/>
</dbReference>
<name>A0ABP1QI56_9HEXA</name>
<feature type="domain" description="Protein kinase" evidence="5">
    <location>
        <begin position="236"/>
        <end position="487"/>
    </location>
</feature>
<gene>
    <name evidence="6" type="ORF">ODALV1_LOCUS11332</name>
</gene>
<feature type="region of interest" description="Disordered" evidence="4">
    <location>
        <begin position="636"/>
        <end position="675"/>
    </location>
</feature>
<evidence type="ECO:0000256" key="3">
    <source>
        <dbReference type="PROSITE-ProRule" id="PRU10141"/>
    </source>
</evidence>
<evidence type="ECO:0000313" key="7">
    <source>
        <dbReference type="Proteomes" id="UP001642540"/>
    </source>
</evidence>
<dbReference type="InterPro" id="IPR011009">
    <property type="entry name" value="Kinase-like_dom_sf"/>
</dbReference>
<feature type="compositionally biased region" description="Polar residues" evidence="4">
    <location>
        <begin position="666"/>
        <end position="675"/>
    </location>
</feature>
<feature type="binding site" evidence="3">
    <location>
        <position position="265"/>
    </location>
    <ligand>
        <name>ATP</name>
        <dbReference type="ChEBI" id="CHEBI:30616"/>
    </ligand>
</feature>
<organism evidence="6 7">
    <name type="scientific">Orchesella dallaii</name>
    <dbReference type="NCBI Taxonomy" id="48710"/>
    <lineage>
        <taxon>Eukaryota</taxon>
        <taxon>Metazoa</taxon>
        <taxon>Ecdysozoa</taxon>
        <taxon>Arthropoda</taxon>
        <taxon>Hexapoda</taxon>
        <taxon>Collembola</taxon>
        <taxon>Entomobryomorpha</taxon>
        <taxon>Entomobryoidea</taxon>
        <taxon>Orchesellidae</taxon>
        <taxon>Orchesellinae</taxon>
        <taxon>Orchesella</taxon>
    </lineage>
</organism>
<dbReference type="PANTHER" id="PTHR24346:SF49">
    <property type="entry name" value="NIM1 SERINE_THREONINE PROTEIN KINASE"/>
    <property type="match status" value="1"/>
</dbReference>
<feature type="region of interest" description="Disordered" evidence="4">
    <location>
        <begin position="1"/>
        <end position="170"/>
    </location>
</feature>
<feature type="compositionally biased region" description="Basic residues" evidence="4">
    <location>
        <begin position="16"/>
        <end position="25"/>
    </location>
</feature>
<sequence length="754" mass="82894">MPSTFNGFTRGFTSFRKSHTPKKQSSKQETSSKAKDDKCTNDNPEEPSEIDRTTSASRKRSPNTRISIVSSGSSKSKRHLGSPSSNTTSSQGENVTVVEGEGPSGGKSHGEPNNMETDACATETGLVSTISSASSNSSSGYSSGRSNKQHANRGNSKSADGCGCTSNGKENRVPSSFTSKAGVANCGSSSPVPIIKNRPQRSFIGYVSHYEQFLRYTETDPKYRSEKSQGKILGLYKFCGEIGSGNFSKVKLGIHQLTKERVAIKIIEKSRVQEKMERMLSREVRSMEVLQHTNLIRLYEVMETGTKIYLISEWAPAGDLYSKVTLRGKLPEYDAKPIFSQILSAFLYMHGNGIIHRDLKAENVFFSTGTVCKVGDFGFSTTGYKGQLLTTFCGSPPYAAPELYRDEAYEGGPVDVWAMGVMLYFMTEGRLPFIGTSIPNLKRNILNGEYMMSGNLSEELMDLIQKILQQRPSRRLTISEMMVHPWLTPPESNYGSQVIDSPTKRSNTSICDSVNDSDDCCSRVSTRQTHCSIVRRDTNGKLFPTTVNRAICRSIPTKEQILYKLVSPKEIQAYEILLDIGIPDTMIEAHRSRGVRSYVIGIYRMILHKLEKGDEIDFAKFGMSANMTSSITNFNTGYNEINSHPPSNPPPPPKKENSGKKAPLKLNSNHSPIKMKSLSNKVDTESVAGGDDNVEKCEAEIASDAVSEEDETVVLVDTEFVNSKTSKNSEAQGIETATIVENCHAVPSTTCAIL</sequence>
<dbReference type="InterPro" id="IPR000719">
    <property type="entry name" value="Prot_kinase_dom"/>
</dbReference>
<reference evidence="6 7" key="1">
    <citation type="submission" date="2024-08" db="EMBL/GenBank/DDBJ databases">
        <authorList>
            <person name="Cucini C."/>
            <person name="Frati F."/>
        </authorList>
    </citation>
    <scope>NUCLEOTIDE SEQUENCE [LARGE SCALE GENOMIC DNA]</scope>
</reference>
<evidence type="ECO:0000313" key="6">
    <source>
        <dbReference type="EMBL" id="CAL8103041.1"/>
    </source>
</evidence>